<evidence type="ECO:0000313" key="2">
    <source>
        <dbReference type="Proteomes" id="UP000094769"/>
    </source>
</evidence>
<protein>
    <submittedName>
        <fullName evidence="1">Uncharacterized protein</fullName>
    </submittedName>
</protein>
<dbReference type="AlphaFoldDB" id="A0A7Z1AG43"/>
<keyword evidence="2" id="KW-1185">Reference proteome</keyword>
<accession>A0A7Z1AG43</accession>
<name>A0A7Z1AG43_9GAMM</name>
<sequence>MSVGKHWNRCRPAVERSAVTLFLLTLMTLVWAGDAMAGASCAVAKRLGDSLAIEWVAAPDESVESAIHKTKQKLIEQGYRKKGQDVHAQASTGLRHAHMVIVKTTYTTMTGRTRTSYGCGYSPRSSAEAERAALYDLRNYSWGWKPELGYEVLQSFRY</sequence>
<organism evidence="1 2">
    <name type="scientific">Candidatus Thiodiazotropha endolucinida</name>
    <dbReference type="NCBI Taxonomy" id="1655433"/>
    <lineage>
        <taxon>Bacteria</taxon>
        <taxon>Pseudomonadati</taxon>
        <taxon>Pseudomonadota</taxon>
        <taxon>Gammaproteobacteria</taxon>
        <taxon>Chromatiales</taxon>
        <taxon>Sedimenticolaceae</taxon>
        <taxon>Candidatus Thiodiazotropha</taxon>
    </lineage>
</organism>
<evidence type="ECO:0000313" key="1">
    <source>
        <dbReference type="EMBL" id="ODJ88542.1"/>
    </source>
</evidence>
<gene>
    <name evidence="1" type="ORF">CODIS_10880</name>
</gene>
<dbReference type="RefSeq" id="WP_154723016.1">
    <property type="nucleotide sequence ID" value="NZ_MARB01000005.1"/>
</dbReference>
<comment type="caution">
    <text evidence="1">The sequence shown here is derived from an EMBL/GenBank/DDBJ whole genome shotgun (WGS) entry which is preliminary data.</text>
</comment>
<dbReference type="OrthoDB" id="7062321at2"/>
<dbReference type="EMBL" id="MARB01000005">
    <property type="protein sequence ID" value="ODJ88542.1"/>
    <property type="molecule type" value="Genomic_DNA"/>
</dbReference>
<proteinExistence type="predicted"/>
<dbReference type="Proteomes" id="UP000094769">
    <property type="component" value="Unassembled WGS sequence"/>
</dbReference>
<reference evidence="1 2" key="1">
    <citation type="submission" date="2016-06" db="EMBL/GenBank/DDBJ databases">
        <title>Genome sequence of endosymbiont of Candidatus Endolucinida thiodiazotropha.</title>
        <authorList>
            <person name="Poehlein A."/>
            <person name="Koenig S."/>
            <person name="Heiden S.E."/>
            <person name="Thuermer A."/>
            <person name="Voget S."/>
            <person name="Daniel R."/>
            <person name="Markert S."/>
            <person name="Gros O."/>
            <person name="Schweder T."/>
        </authorList>
    </citation>
    <scope>NUCLEOTIDE SEQUENCE [LARGE SCALE GENOMIC DNA]</scope>
    <source>
        <strain evidence="1 2">COS</strain>
    </source>
</reference>